<protein>
    <submittedName>
        <fullName evidence="8">Lipopolysaccharide biosynthesis protein</fullName>
    </submittedName>
</protein>
<evidence type="ECO:0000256" key="6">
    <source>
        <dbReference type="SAM" id="Phobius"/>
    </source>
</evidence>
<reference evidence="8 9" key="1">
    <citation type="journal article" date="2010" name="Stand. Genomic Sci.">
        <title>Complete genome sequence of Ilyobacter polytropus type strain (CuHbu1).</title>
        <authorList>
            <person name="Sikorski J."/>
            <person name="Chertkov O."/>
            <person name="Lapidus A."/>
            <person name="Nolan M."/>
            <person name="Lucas S."/>
            <person name="Del Rio T.G."/>
            <person name="Tice H."/>
            <person name="Cheng J.F."/>
            <person name="Tapia R."/>
            <person name="Han C."/>
            <person name="Goodwin L."/>
            <person name="Pitluck S."/>
            <person name="Liolios K."/>
            <person name="Ivanova N."/>
            <person name="Mavromatis K."/>
            <person name="Mikhailova N."/>
            <person name="Pati A."/>
            <person name="Chen A."/>
            <person name="Palaniappan K."/>
            <person name="Land M."/>
            <person name="Hauser L."/>
            <person name="Chang Y.J."/>
            <person name="Jeffries C.D."/>
            <person name="Brambilla E."/>
            <person name="Yasawong M."/>
            <person name="Rohde M."/>
            <person name="Pukall R."/>
            <person name="Spring S."/>
            <person name="Goker M."/>
            <person name="Woyke T."/>
            <person name="Bristow J."/>
            <person name="Eisen J.A."/>
            <person name="Markowitz V."/>
            <person name="Hugenholtz P."/>
            <person name="Kyrpides N.C."/>
            <person name="Klenk H.P."/>
        </authorList>
    </citation>
    <scope>NUCLEOTIDE SEQUENCE [LARGE SCALE GENOMIC DNA]</scope>
    <source>
        <strain evidence="9">ATCC 51220 / DSM 2926 / LMG 16218 / CuHBu1</strain>
    </source>
</reference>
<comment type="subcellular location">
    <subcellularLocation>
        <location evidence="1">Cell membrane</location>
        <topology evidence="1">Multi-pass membrane protein</topology>
    </subcellularLocation>
</comment>
<dbReference type="PANTHER" id="PTHR32309">
    <property type="entry name" value="TYROSINE-PROTEIN KINASE"/>
    <property type="match status" value="1"/>
</dbReference>
<dbReference type="InterPro" id="IPR003856">
    <property type="entry name" value="LPS_length_determ_N"/>
</dbReference>
<keyword evidence="3 6" id="KW-0812">Transmembrane</keyword>
<dbReference type="PANTHER" id="PTHR32309:SF31">
    <property type="entry name" value="CAPSULAR EXOPOLYSACCHARIDE FAMILY"/>
    <property type="match status" value="1"/>
</dbReference>
<keyword evidence="9" id="KW-1185">Reference proteome</keyword>
<evidence type="ECO:0000256" key="4">
    <source>
        <dbReference type="ARBA" id="ARBA00022989"/>
    </source>
</evidence>
<dbReference type="OrthoDB" id="92444at2"/>
<dbReference type="HOGENOM" id="CLU_082668_2_0_0"/>
<evidence type="ECO:0000256" key="2">
    <source>
        <dbReference type="ARBA" id="ARBA00022475"/>
    </source>
</evidence>
<keyword evidence="2" id="KW-1003">Cell membrane</keyword>
<dbReference type="EMBL" id="CP002281">
    <property type="protein sequence ID" value="ADO82606.1"/>
    <property type="molecule type" value="Genomic_DNA"/>
</dbReference>
<feature type="transmembrane region" description="Helical" evidence="6">
    <location>
        <begin position="186"/>
        <end position="205"/>
    </location>
</feature>
<evidence type="ECO:0000259" key="7">
    <source>
        <dbReference type="Pfam" id="PF02706"/>
    </source>
</evidence>
<name>E3H7M4_ILYPC</name>
<dbReference type="KEGG" id="ipo:Ilyop_0820"/>
<dbReference type="GO" id="GO:0005886">
    <property type="term" value="C:plasma membrane"/>
    <property type="evidence" value="ECO:0007669"/>
    <property type="project" value="UniProtKB-SubCell"/>
</dbReference>
<dbReference type="InterPro" id="IPR050445">
    <property type="entry name" value="Bact_polysacc_biosynth/exp"/>
</dbReference>
<dbReference type="Pfam" id="PF02706">
    <property type="entry name" value="Wzz"/>
    <property type="match status" value="1"/>
</dbReference>
<evidence type="ECO:0000313" key="8">
    <source>
        <dbReference type="EMBL" id="ADO82606.1"/>
    </source>
</evidence>
<sequence length="252" mass="29118">MQDNNKKEREKNEIRKEIDMVELFMIVKQNWKVLFRTIFIMVALGFTYSYYKADTYKAEVILMVSGSNLISPDRLENSQVSLNQKLVSTYTEIAQSSSIMRDVVQKLDLKNSPESLARKVEVAPVGMTELIKISYEDENPQKAALIVNHVSEEFMIKIKSVMRFDNLKIIESSRVPVNPESKKTKLIIAISMIIGILLGIFEVMWGEYYQNKIKNPEDIERLLDCQVLANVPDYSTVKLDKKSNELKKVKKR</sequence>
<organism evidence="8 9">
    <name type="scientific">Ilyobacter polytropus (strain ATCC 51220 / DSM 2926 / LMG 16218 / CuHBu1)</name>
    <dbReference type="NCBI Taxonomy" id="572544"/>
    <lineage>
        <taxon>Bacteria</taxon>
        <taxon>Fusobacteriati</taxon>
        <taxon>Fusobacteriota</taxon>
        <taxon>Fusobacteriia</taxon>
        <taxon>Fusobacteriales</taxon>
        <taxon>Fusobacteriaceae</taxon>
        <taxon>Ilyobacter</taxon>
    </lineage>
</organism>
<dbReference type="STRING" id="572544.Ilyop_0820"/>
<dbReference type="AlphaFoldDB" id="E3H7M4"/>
<proteinExistence type="predicted"/>
<evidence type="ECO:0000256" key="5">
    <source>
        <dbReference type="ARBA" id="ARBA00023136"/>
    </source>
</evidence>
<keyword evidence="5 6" id="KW-0472">Membrane</keyword>
<dbReference type="eggNOG" id="COG3944">
    <property type="taxonomic scope" value="Bacteria"/>
</dbReference>
<dbReference type="RefSeq" id="WP_013387276.1">
    <property type="nucleotide sequence ID" value="NC_014632.1"/>
</dbReference>
<evidence type="ECO:0000256" key="1">
    <source>
        <dbReference type="ARBA" id="ARBA00004651"/>
    </source>
</evidence>
<evidence type="ECO:0000313" key="9">
    <source>
        <dbReference type="Proteomes" id="UP000006875"/>
    </source>
</evidence>
<dbReference type="Proteomes" id="UP000006875">
    <property type="component" value="Chromosome"/>
</dbReference>
<accession>E3H7M4</accession>
<gene>
    <name evidence="8" type="ordered locus">Ilyop_0820</name>
</gene>
<feature type="transmembrane region" description="Helical" evidence="6">
    <location>
        <begin position="33"/>
        <end position="51"/>
    </location>
</feature>
<feature type="domain" description="Polysaccharide chain length determinant N-terminal" evidence="7">
    <location>
        <begin position="17"/>
        <end position="107"/>
    </location>
</feature>
<keyword evidence="4 6" id="KW-1133">Transmembrane helix</keyword>
<evidence type="ECO:0000256" key="3">
    <source>
        <dbReference type="ARBA" id="ARBA00022692"/>
    </source>
</evidence>